<dbReference type="HOGENOM" id="CLU_1062176_0_0_1"/>
<dbReference type="GeneID" id="19334024"/>
<dbReference type="RefSeq" id="XP_007931124.1">
    <property type="nucleotide sequence ID" value="XM_007932933.1"/>
</dbReference>
<organism evidence="1 2">
    <name type="scientific">Pseudocercospora fijiensis (strain CIRAD86)</name>
    <name type="common">Black leaf streak disease fungus</name>
    <name type="synonym">Mycosphaerella fijiensis</name>
    <dbReference type="NCBI Taxonomy" id="383855"/>
    <lineage>
        <taxon>Eukaryota</taxon>
        <taxon>Fungi</taxon>
        <taxon>Dikarya</taxon>
        <taxon>Ascomycota</taxon>
        <taxon>Pezizomycotina</taxon>
        <taxon>Dothideomycetes</taxon>
        <taxon>Dothideomycetidae</taxon>
        <taxon>Mycosphaerellales</taxon>
        <taxon>Mycosphaerellaceae</taxon>
        <taxon>Pseudocercospora</taxon>
    </lineage>
</organism>
<evidence type="ECO:0000313" key="2">
    <source>
        <dbReference type="Proteomes" id="UP000016932"/>
    </source>
</evidence>
<protein>
    <submittedName>
        <fullName evidence="1">Uncharacterized protein</fullName>
    </submittedName>
</protein>
<evidence type="ECO:0000313" key="1">
    <source>
        <dbReference type="EMBL" id="EME78864.1"/>
    </source>
</evidence>
<reference evidence="1 2" key="1">
    <citation type="journal article" date="2012" name="PLoS Pathog.">
        <title>Diverse lifestyles and strategies of plant pathogenesis encoded in the genomes of eighteen Dothideomycetes fungi.</title>
        <authorList>
            <person name="Ohm R.A."/>
            <person name="Feau N."/>
            <person name="Henrissat B."/>
            <person name="Schoch C.L."/>
            <person name="Horwitz B.A."/>
            <person name="Barry K.W."/>
            <person name="Condon B.J."/>
            <person name="Copeland A.C."/>
            <person name="Dhillon B."/>
            <person name="Glaser F."/>
            <person name="Hesse C.N."/>
            <person name="Kosti I."/>
            <person name="LaButti K."/>
            <person name="Lindquist E.A."/>
            <person name="Lucas S."/>
            <person name="Salamov A.A."/>
            <person name="Bradshaw R.E."/>
            <person name="Ciuffetti L."/>
            <person name="Hamelin R.C."/>
            <person name="Kema G.H.J."/>
            <person name="Lawrence C."/>
            <person name="Scott J.A."/>
            <person name="Spatafora J.W."/>
            <person name="Turgeon B.G."/>
            <person name="de Wit P.J.G.M."/>
            <person name="Zhong S."/>
            <person name="Goodwin S.B."/>
            <person name="Grigoriev I.V."/>
        </authorList>
    </citation>
    <scope>NUCLEOTIDE SEQUENCE [LARGE SCALE GENOMIC DNA]</scope>
    <source>
        <strain evidence="1 2">CIRAD86</strain>
    </source>
</reference>
<gene>
    <name evidence="1" type="ORF">MYCFIDRAFT_178957</name>
</gene>
<dbReference type="VEuPathDB" id="FungiDB:MYCFIDRAFT_178957"/>
<accession>M2ZID2</accession>
<keyword evidence="2" id="KW-1185">Reference proteome</keyword>
<name>M2ZID2_PSEFD</name>
<sequence length="262" mass="28878">MSGGLMTRVLLAGKKVLGMGPTHLLEADESRARWCCRSMVDGDENADVGEKERYVNGECTKEEKAEVEMRERRAEGRAEKGRCCQQQSFALVRTVKLRSHGFCGRNECRRRQWEVVSVLGGSRVAWLLFAEIDDQTPSTEAPAERKCDAGLAPTSRCYSPANSVRIARCNNDAGSVEGMECTPALRWSASGAGRCDATVMAEGWCWRWAGDQEAQWLGNDRSMAQRDVPDGIRAKRHQARGRGGAVLLWPAVNGSTSLPPLF</sequence>
<dbReference type="AlphaFoldDB" id="M2ZID2"/>
<dbReference type="EMBL" id="KB446563">
    <property type="protein sequence ID" value="EME78864.1"/>
    <property type="molecule type" value="Genomic_DNA"/>
</dbReference>
<dbReference type="KEGG" id="pfj:MYCFIDRAFT_178957"/>
<proteinExistence type="predicted"/>
<dbReference type="Proteomes" id="UP000016932">
    <property type="component" value="Unassembled WGS sequence"/>
</dbReference>